<proteinExistence type="predicted"/>
<dbReference type="AlphaFoldDB" id="A0A6I6EKA6"/>
<reference evidence="1 2" key="1">
    <citation type="submission" date="2019-12" db="EMBL/GenBank/DDBJ databases">
        <title>Erwinia sp. nov., isolated from droppings of birds in the Qinghai-Tiebt plateau of China.</title>
        <authorList>
            <person name="Ge Y."/>
        </authorList>
    </citation>
    <scope>NUCLEOTIDE SEQUENCE [LARGE SCALE GENOMIC DNA]</scope>
    <source>
        <strain evidence="1 2">J780</strain>
    </source>
</reference>
<accession>A0A6I6EKA6</accession>
<dbReference type="EMBL" id="CP046509">
    <property type="protein sequence ID" value="QGU87041.1"/>
    <property type="molecule type" value="Genomic_DNA"/>
</dbReference>
<protein>
    <submittedName>
        <fullName evidence="1">Uncharacterized protein</fullName>
    </submittedName>
</protein>
<sequence length="176" mass="20075">MKLIDILVNELPKRGGWPEGVDEIWQDYDRLMRPGVWGWFHDELSEDHRPQHHDAEVKVNRKQYEAALAAQQSSWNGEGLPPVGAMCERSWCGGNWLSCEILFIGVETVAVRLSTREVSYGLSEVEFRPIRTEAERRREDAIAEMASTPKPCGYAIYDICAQLYDAGYRKGEVSDD</sequence>
<evidence type="ECO:0000313" key="1">
    <source>
        <dbReference type="EMBL" id="QGU87041.1"/>
    </source>
</evidence>
<organism evidence="1 2">
    <name type="scientific">Erwinia sorbitola</name>
    <dbReference type="NCBI Taxonomy" id="2681984"/>
    <lineage>
        <taxon>Bacteria</taxon>
        <taxon>Pseudomonadati</taxon>
        <taxon>Pseudomonadota</taxon>
        <taxon>Gammaproteobacteria</taxon>
        <taxon>Enterobacterales</taxon>
        <taxon>Erwiniaceae</taxon>
        <taxon>Erwinia</taxon>
    </lineage>
</organism>
<gene>
    <name evidence="1" type="ORF">GN242_07340</name>
</gene>
<dbReference type="Proteomes" id="UP000424752">
    <property type="component" value="Chromosome"/>
</dbReference>
<dbReference type="KEGG" id="erwi:GN242_07340"/>
<evidence type="ECO:0000313" key="2">
    <source>
        <dbReference type="Proteomes" id="UP000424752"/>
    </source>
</evidence>
<dbReference type="RefSeq" id="WP_156287153.1">
    <property type="nucleotide sequence ID" value="NZ_CP046509.1"/>
</dbReference>
<name>A0A6I6EKA6_9GAMM</name>